<dbReference type="PROSITE" id="PS00670">
    <property type="entry name" value="D_2_HYDROXYACID_DH_2"/>
    <property type="match status" value="1"/>
</dbReference>
<dbReference type="InterPro" id="IPR050857">
    <property type="entry name" value="D-2-hydroxyacid_DH"/>
</dbReference>
<dbReference type="InterPro" id="IPR029753">
    <property type="entry name" value="D-isomer_DH_CS"/>
</dbReference>
<sequence length="317" mass="34393">MTSGNTSRVAVTPPAISKSPFLRKSISNLFPDARFNDSGRYLTENELIGFCDGVEALLIGRDPLTEKVIAALPQLRLVAKYGVGLDNLDIPAMEQRGVRLGWKAGVNRRSAAELAMTFILGLCHNVFWTGNELKQGRWEKAGGVMLEGKTVGVIGCGHIGSDVVRLLQPFDCGILVRDILNKHSFCAEMGAQQVGFDTVIQESDIVTLHVPLTDETRNLMDAWAFREMKPSAFLVNTSRGEVVDEKALKRALTAGDITGAALDVFAQEPPEDAELLACPNLFATPHIGGNAKEAVEAMAQSAISFIVDHFKESGWIL</sequence>
<dbReference type="Pfam" id="PF00389">
    <property type="entry name" value="2-Hacid_dh"/>
    <property type="match status" value="1"/>
</dbReference>
<dbReference type="SUPFAM" id="SSF52283">
    <property type="entry name" value="Formate/glycerate dehydrogenase catalytic domain-like"/>
    <property type="match status" value="1"/>
</dbReference>
<feature type="domain" description="D-isomer specific 2-hydroxyacid dehydrogenase catalytic" evidence="5">
    <location>
        <begin position="33"/>
        <end position="311"/>
    </location>
</feature>
<keyword evidence="2 4" id="KW-0560">Oxidoreductase</keyword>
<name>M1ZEW0_NITG3</name>
<evidence type="ECO:0000256" key="2">
    <source>
        <dbReference type="ARBA" id="ARBA00023002"/>
    </source>
</evidence>
<organism evidence="7 8">
    <name type="scientific">Nitrospina gracilis (strain 3/211)</name>
    <dbReference type="NCBI Taxonomy" id="1266370"/>
    <lineage>
        <taxon>Bacteria</taxon>
        <taxon>Pseudomonadati</taxon>
        <taxon>Nitrospinota/Tectimicrobiota group</taxon>
        <taxon>Nitrospinota</taxon>
        <taxon>Nitrospinia</taxon>
        <taxon>Nitrospinales</taxon>
        <taxon>Nitrospinaceae</taxon>
        <taxon>Nitrospina</taxon>
    </lineage>
</organism>
<dbReference type="FunFam" id="3.40.50.720:FF:000203">
    <property type="entry name" value="D-3-phosphoglycerate dehydrogenase (SerA)"/>
    <property type="match status" value="1"/>
</dbReference>
<dbReference type="OrthoDB" id="9793626at2"/>
<dbReference type="InParanoid" id="M1ZEW0"/>
<evidence type="ECO:0000313" key="7">
    <source>
        <dbReference type="EMBL" id="CCQ92133.1"/>
    </source>
</evidence>
<dbReference type="HOGENOM" id="CLU_019796_1_3_0"/>
<dbReference type="PROSITE" id="PS00671">
    <property type="entry name" value="D_2_HYDROXYACID_DH_3"/>
    <property type="match status" value="1"/>
</dbReference>
<dbReference type="STRING" id="1266370.NITGR_980008"/>
<gene>
    <name evidence="7" type="ORF">NITGR_980008</name>
</gene>
<evidence type="ECO:0000256" key="4">
    <source>
        <dbReference type="RuleBase" id="RU003719"/>
    </source>
</evidence>
<dbReference type="Gene3D" id="3.40.50.720">
    <property type="entry name" value="NAD(P)-binding Rossmann-like Domain"/>
    <property type="match status" value="2"/>
</dbReference>
<proteinExistence type="inferred from homology"/>
<evidence type="ECO:0000259" key="5">
    <source>
        <dbReference type="Pfam" id="PF00389"/>
    </source>
</evidence>
<dbReference type="GO" id="GO:0051287">
    <property type="term" value="F:NAD binding"/>
    <property type="evidence" value="ECO:0007669"/>
    <property type="project" value="InterPro"/>
</dbReference>
<dbReference type="AlphaFoldDB" id="M1ZEW0"/>
<dbReference type="InterPro" id="IPR036291">
    <property type="entry name" value="NAD(P)-bd_dom_sf"/>
</dbReference>
<reference evidence="7 8" key="1">
    <citation type="journal article" date="2013" name="Front. Microbiol.">
        <title>The genome of Nitrospina gracilis illuminates the metabolism and evolution of the major marine nitrite oxidizer.</title>
        <authorList>
            <person name="Luecker S."/>
            <person name="Nowka B."/>
            <person name="Rattei T."/>
            <person name="Spieck E."/>
            <person name="and Daims H."/>
        </authorList>
    </citation>
    <scope>NUCLEOTIDE SEQUENCE [LARGE SCALE GENOMIC DNA]</scope>
    <source>
        <strain evidence="7 8">3/211</strain>
    </source>
</reference>
<evidence type="ECO:0000256" key="1">
    <source>
        <dbReference type="ARBA" id="ARBA00005854"/>
    </source>
</evidence>
<dbReference type="PANTHER" id="PTHR42789">
    <property type="entry name" value="D-ISOMER SPECIFIC 2-HYDROXYACID DEHYDROGENASE FAMILY PROTEIN (AFU_ORTHOLOGUE AFUA_6G10090)"/>
    <property type="match status" value="1"/>
</dbReference>
<comment type="caution">
    <text evidence="7">The sequence shown here is derived from an EMBL/GenBank/DDBJ whole genome shotgun (WGS) entry which is preliminary data.</text>
</comment>
<comment type="similarity">
    <text evidence="1 4">Belongs to the D-isomer specific 2-hydroxyacid dehydrogenase family.</text>
</comment>
<dbReference type="GO" id="GO:0016616">
    <property type="term" value="F:oxidoreductase activity, acting on the CH-OH group of donors, NAD or NADP as acceptor"/>
    <property type="evidence" value="ECO:0007669"/>
    <property type="project" value="InterPro"/>
</dbReference>
<evidence type="ECO:0000313" key="8">
    <source>
        <dbReference type="Proteomes" id="UP000011704"/>
    </source>
</evidence>
<dbReference type="Pfam" id="PF02826">
    <property type="entry name" value="2-Hacid_dh_C"/>
    <property type="match status" value="1"/>
</dbReference>
<accession>M1ZEW0</accession>
<dbReference type="PANTHER" id="PTHR42789:SF1">
    <property type="entry name" value="D-ISOMER SPECIFIC 2-HYDROXYACID DEHYDROGENASE FAMILY PROTEIN (AFU_ORTHOLOGUE AFUA_6G10090)"/>
    <property type="match status" value="1"/>
</dbReference>
<dbReference type="SUPFAM" id="SSF51735">
    <property type="entry name" value="NAD(P)-binding Rossmann-fold domains"/>
    <property type="match status" value="1"/>
</dbReference>
<dbReference type="InterPro" id="IPR006139">
    <property type="entry name" value="D-isomer_2_OHA_DH_cat_dom"/>
</dbReference>
<dbReference type="CDD" id="cd12172">
    <property type="entry name" value="PGDH_like_2"/>
    <property type="match status" value="1"/>
</dbReference>
<dbReference type="Proteomes" id="UP000011704">
    <property type="component" value="Unassembled WGS sequence"/>
</dbReference>
<evidence type="ECO:0000256" key="3">
    <source>
        <dbReference type="ARBA" id="ARBA00023027"/>
    </source>
</evidence>
<evidence type="ECO:0008006" key="9">
    <source>
        <dbReference type="Google" id="ProtNLM"/>
    </source>
</evidence>
<dbReference type="InterPro" id="IPR006140">
    <property type="entry name" value="D-isomer_DH_NAD-bd"/>
</dbReference>
<keyword evidence="8" id="KW-1185">Reference proteome</keyword>
<keyword evidence="3" id="KW-0520">NAD</keyword>
<feature type="domain" description="D-isomer specific 2-hydroxyacid dehydrogenase NAD-binding" evidence="6">
    <location>
        <begin position="117"/>
        <end position="288"/>
    </location>
</feature>
<evidence type="ECO:0000259" key="6">
    <source>
        <dbReference type="Pfam" id="PF02826"/>
    </source>
</evidence>
<protein>
    <recommendedName>
        <fullName evidence="9">Phosphoglycerate dehydrogenase</fullName>
    </recommendedName>
</protein>
<dbReference type="EMBL" id="CAQJ01000108">
    <property type="protein sequence ID" value="CCQ92133.1"/>
    <property type="molecule type" value="Genomic_DNA"/>
</dbReference>